<organism evidence="1 2">
    <name type="scientific">Rosistilla carotiformis</name>
    <dbReference type="NCBI Taxonomy" id="2528017"/>
    <lineage>
        <taxon>Bacteria</taxon>
        <taxon>Pseudomonadati</taxon>
        <taxon>Planctomycetota</taxon>
        <taxon>Planctomycetia</taxon>
        <taxon>Pirellulales</taxon>
        <taxon>Pirellulaceae</taxon>
        <taxon>Rosistilla</taxon>
    </lineage>
</organism>
<keyword evidence="2" id="KW-1185">Reference proteome</keyword>
<accession>A0A518JMZ8</accession>
<evidence type="ECO:0000313" key="2">
    <source>
        <dbReference type="Proteomes" id="UP000315082"/>
    </source>
</evidence>
<gene>
    <name evidence="1" type="ORF">Poly24_06010</name>
</gene>
<name>A0A518JMZ8_9BACT</name>
<dbReference type="EMBL" id="CP036348">
    <property type="protein sequence ID" value="QDV66912.1"/>
    <property type="molecule type" value="Genomic_DNA"/>
</dbReference>
<dbReference type="Proteomes" id="UP000315082">
    <property type="component" value="Chromosome"/>
</dbReference>
<evidence type="ECO:0000313" key="1">
    <source>
        <dbReference type="EMBL" id="QDV66912.1"/>
    </source>
</evidence>
<dbReference type="AlphaFoldDB" id="A0A518JMZ8"/>
<reference evidence="1 2" key="1">
    <citation type="submission" date="2019-02" db="EMBL/GenBank/DDBJ databases">
        <title>Deep-cultivation of Planctomycetes and their phenomic and genomic characterization uncovers novel biology.</title>
        <authorList>
            <person name="Wiegand S."/>
            <person name="Jogler M."/>
            <person name="Boedeker C."/>
            <person name="Pinto D."/>
            <person name="Vollmers J."/>
            <person name="Rivas-Marin E."/>
            <person name="Kohn T."/>
            <person name="Peeters S.H."/>
            <person name="Heuer A."/>
            <person name="Rast P."/>
            <person name="Oberbeckmann S."/>
            <person name="Bunk B."/>
            <person name="Jeske O."/>
            <person name="Meyerdierks A."/>
            <person name="Storesund J.E."/>
            <person name="Kallscheuer N."/>
            <person name="Luecker S."/>
            <person name="Lage O.M."/>
            <person name="Pohl T."/>
            <person name="Merkel B.J."/>
            <person name="Hornburger P."/>
            <person name="Mueller R.-W."/>
            <person name="Bruemmer F."/>
            <person name="Labrenz M."/>
            <person name="Spormann A.M."/>
            <person name="Op den Camp H."/>
            <person name="Overmann J."/>
            <person name="Amann R."/>
            <person name="Jetten M.S.M."/>
            <person name="Mascher T."/>
            <person name="Medema M.H."/>
            <person name="Devos D.P."/>
            <person name="Kaster A.-K."/>
            <person name="Ovreas L."/>
            <person name="Rohde M."/>
            <person name="Galperin M.Y."/>
            <person name="Jogler C."/>
        </authorList>
    </citation>
    <scope>NUCLEOTIDE SEQUENCE [LARGE SCALE GENOMIC DNA]</scope>
    <source>
        <strain evidence="1 2">Poly24</strain>
    </source>
</reference>
<proteinExistence type="predicted"/>
<protein>
    <submittedName>
        <fullName evidence="1">Uncharacterized protein</fullName>
    </submittedName>
</protein>
<sequence length="66" mass="7215">MLADQKKREPGPQRSIAILIVLRASVGTTLVSVCPATATIDCDLRRLSSTLCFPLPCPDKRTLFKT</sequence>
<dbReference type="KEGG" id="rcf:Poly24_06010"/>